<dbReference type="SUPFAM" id="SSF55008">
    <property type="entry name" value="HMA, heavy metal-associated domain"/>
    <property type="match status" value="1"/>
</dbReference>
<evidence type="ECO:0000256" key="1">
    <source>
        <dbReference type="ARBA" id="ARBA00004651"/>
    </source>
</evidence>
<proteinExistence type="inferred from homology"/>
<dbReference type="PROSITE" id="PS01047">
    <property type="entry name" value="HMA_1"/>
    <property type="match status" value="1"/>
</dbReference>
<keyword evidence="9 10" id="KW-0472">Membrane</keyword>
<feature type="transmembrane region" description="Helical" evidence="10">
    <location>
        <begin position="655"/>
        <end position="672"/>
    </location>
</feature>
<evidence type="ECO:0000256" key="4">
    <source>
        <dbReference type="ARBA" id="ARBA00022723"/>
    </source>
</evidence>
<dbReference type="GO" id="GO:0005886">
    <property type="term" value="C:plasma membrane"/>
    <property type="evidence" value="ECO:0007669"/>
    <property type="project" value="UniProtKB-SubCell"/>
</dbReference>
<feature type="transmembrane region" description="Helical" evidence="10">
    <location>
        <begin position="92"/>
        <end position="111"/>
    </location>
</feature>
<dbReference type="GO" id="GO:0055070">
    <property type="term" value="P:copper ion homeostasis"/>
    <property type="evidence" value="ECO:0007669"/>
    <property type="project" value="TreeGrafter"/>
</dbReference>
<dbReference type="PANTHER" id="PTHR43520:SF8">
    <property type="entry name" value="P-TYPE CU(+) TRANSPORTER"/>
    <property type="match status" value="1"/>
</dbReference>
<feature type="transmembrane region" description="Helical" evidence="10">
    <location>
        <begin position="117"/>
        <end position="139"/>
    </location>
</feature>
<dbReference type="Gene3D" id="3.40.50.1000">
    <property type="entry name" value="HAD superfamily/HAD-like"/>
    <property type="match status" value="2"/>
</dbReference>
<feature type="domain" description="HMA" evidence="11">
    <location>
        <begin position="12"/>
        <end position="79"/>
    </location>
</feature>
<dbReference type="InterPro" id="IPR023298">
    <property type="entry name" value="ATPase_P-typ_TM_dom_sf"/>
</dbReference>
<dbReference type="InterPro" id="IPR017969">
    <property type="entry name" value="Heavy-metal-associated_CS"/>
</dbReference>
<dbReference type="Pfam" id="PF00122">
    <property type="entry name" value="E1-E2_ATPase"/>
    <property type="match status" value="1"/>
</dbReference>
<feature type="transmembrane region" description="Helical" evidence="10">
    <location>
        <begin position="678"/>
        <end position="695"/>
    </location>
</feature>
<dbReference type="NCBIfam" id="TIGR01525">
    <property type="entry name" value="ATPase-IB_hvy"/>
    <property type="match status" value="1"/>
</dbReference>
<dbReference type="SUPFAM" id="SSF56784">
    <property type="entry name" value="HAD-like"/>
    <property type="match status" value="1"/>
</dbReference>
<evidence type="ECO:0000256" key="8">
    <source>
        <dbReference type="ARBA" id="ARBA00022989"/>
    </source>
</evidence>
<protein>
    <submittedName>
        <fullName evidence="12">Cation transport ATPase</fullName>
    </submittedName>
</protein>
<evidence type="ECO:0000256" key="6">
    <source>
        <dbReference type="ARBA" id="ARBA00022840"/>
    </source>
</evidence>
<dbReference type="InterPro" id="IPR036412">
    <property type="entry name" value="HAD-like_sf"/>
</dbReference>
<keyword evidence="6 10" id="KW-0067">ATP-binding</keyword>
<dbReference type="InterPro" id="IPR023299">
    <property type="entry name" value="ATPase_P-typ_cyto_dom_N"/>
</dbReference>
<dbReference type="PROSITE" id="PS50846">
    <property type="entry name" value="HMA_2"/>
    <property type="match status" value="1"/>
</dbReference>
<feature type="transmembrane region" description="Helical" evidence="10">
    <location>
        <begin position="151"/>
        <end position="171"/>
    </location>
</feature>
<dbReference type="SUPFAM" id="SSF81653">
    <property type="entry name" value="Calcium ATPase, transduction domain A"/>
    <property type="match status" value="1"/>
</dbReference>
<evidence type="ECO:0000313" key="12">
    <source>
        <dbReference type="EMBL" id="AGQ18860.1"/>
    </source>
</evidence>
<dbReference type="Pfam" id="PF00403">
    <property type="entry name" value="HMA"/>
    <property type="match status" value="1"/>
</dbReference>
<evidence type="ECO:0000256" key="3">
    <source>
        <dbReference type="ARBA" id="ARBA00022692"/>
    </source>
</evidence>
<keyword evidence="4 10" id="KW-0479">Metal-binding</keyword>
<dbReference type="NCBIfam" id="TIGR01511">
    <property type="entry name" value="ATPase-IB1_Cu"/>
    <property type="match status" value="1"/>
</dbReference>
<dbReference type="GO" id="GO:0005524">
    <property type="term" value="F:ATP binding"/>
    <property type="evidence" value="ECO:0007669"/>
    <property type="project" value="UniProtKB-UniRule"/>
</dbReference>
<dbReference type="GO" id="GO:0043682">
    <property type="term" value="F:P-type divalent copper transporter activity"/>
    <property type="evidence" value="ECO:0007669"/>
    <property type="project" value="TreeGrafter"/>
</dbReference>
<evidence type="ECO:0000256" key="2">
    <source>
        <dbReference type="ARBA" id="ARBA00006024"/>
    </source>
</evidence>
<dbReference type="InterPro" id="IPR036163">
    <property type="entry name" value="HMA_dom_sf"/>
</dbReference>
<dbReference type="Gene3D" id="3.30.70.100">
    <property type="match status" value="1"/>
</dbReference>
<dbReference type="GO" id="GO:0016887">
    <property type="term" value="F:ATP hydrolysis activity"/>
    <property type="evidence" value="ECO:0007669"/>
    <property type="project" value="InterPro"/>
</dbReference>
<organism evidence="12">
    <name type="scientific">Candidatus Actinomarina minuta</name>
    <dbReference type="NCBI Taxonomy" id="1389454"/>
    <lineage>
        <taxon>Bacteria</taxon>
        <taxon>Bacillati</taxon>
        <taxon>Actinomycetota</taxon>
        <taxon>Actinomycetes</taxon>
        <taxon>Candidatus Actinomarinidae</taxon>
        <taxon>Candidatus Actinomarinales</taxon>
        <taxon>Candidatus Actinomarineae</taxon>
        <taxon>Candidatus Actinomarinaceae</taxon>
        <taxon>Candidatus Actinomarina</taxon>
    </lineage>
</organism>
<dbReference type="NCBIfam" id="TIGR01512">
    <property type="entry name" value="ATPase-IB2_Cd"/>
    <property type="match status" value="1"/>
</dbReference>
<dbReference type="Gene3D" id="3.40.1110.10">
    <property type="entry name" value="Calcium-transporting ATPase, cytoplasmic domain N"/>
    <property type="match status" value="1"/>
</dbReference>
<dbReference type="Gene3D" id="2.70.150.10">
    <property type="entry name" value="Calcium-transporting ATPase, cytoplasmic transduction domain A"/>
    <property type="match status" value="1"/>
</dbReference>
<comment type="similarity">
    <text evidence="2 10">Belongs to the cation transport ATPase (P-type) (TC 3.A.3) family. Type IB subfamily.</text>
</comment>
<accession>S5DPX3</accession>
<dbReference type="PANTHER" id="PTHR43520">
    <property type="entry name" value="ATP7, ISOFORM B"/>
    <property type="match status" value="1"/>
</dbReference>
<dbReference type="FunFam" id="3.30.70.100:FF:000001">
    <property type="entry name" value="ATPase copper transporting beta"/>
    <property type="match status" value="1"/>
</dbReference>
<feature type="transmembrane region" description="Helical" evidence="10">
    <location>
        <begin position="183"/>
        <end position="201"/>
    </location>
</feature>
<evidence type="ECO:0000256" key="9">
    <source>
        <dbReference type="ARBA" id="ARBA00023136"/>
    </source>
</evidence>
<dbReference type="PRINTS" id="PR00120">
    <property type="entry name" value="HATPASE"/>
</dbReference>
<dbReference type="EMBL" id="KC811114">
    <property type="protein sequence ID" value="AGQ18860.1"/>
    <property type="molecule type" value="Genomic_DNA"/>
</dbReference>
<sequence length="698" mass="77561">MNKAIQLSNQTKSINLDIDGMTCAACAARIERILSKNNNVLDSSVSFPLKLATIDIAENSNFQLEEVIESVNKIGYKAREAQEENGDKKIKFNLYVPILSILLAASLKYFFQSGYDLIAYTLGFFIILFLGRNFHISAIKKLRHLDFNMDTLISLGSLSSLIISIIPVELITSTSLSINENKMFLDTGAFIISFLLIGKAVEDRVIEESVKTSESIKSRMPKTLIVLRNNKKIDIPIKEIQKEDLFDVKAGEIIPVDGIVVEGKSTVDESLLTGEALPIRKDIGEEVVGGSVNLEGLLKIEVVESYQQSTYNLIEDLIRNAQATKPKIQKSLDRITQLFVPLVLFISFSTFIYNFIFQGAEVLDALRNTIAVLVIACPCALGLATPIVLFKTATVSKTRGFLFKNFDILQRFGDINNMVFDKTGTLSSGIFKITKIENSYQDITEENLLQLVSSLENYSQHPIAKSIVYEAELRDLELLPASNVKETSGVGIEGFVAEKMIVITKNQNSNLPSLRIMIDEKKFILNLEEESAIDLNFLEKLRKEKNITILSGDKEDNVRRFAEKHRITEYYSNKDPEEKLQFIKDKQNNGGVIFIGDGINDSPAIKQADVGVTTSSSSQIAQVSGDILIYKGGLETLNEVFDLSKESKSRINQNLFLAFIYNTLMIPLAVIGLITPNLAALAMALSSISVVLNSARKL</sequence>
<dbReference type="AlphaFoldDB" id="S5DPX3"/>
<keyword evidence="3 10" id="KW-0812">Transmembrane</keyword>
<dbReference type="InterPro" id="IPR008250">
    <property type="entry name" value="ATPase_P-typ_transduc_dom_A_sf"/>
</dbReference>
<evidence type="ECO:0000256" key="10">
    <source>
        <dbReference type="RuleBase" id="RU362081"/>
    </source>
</evidence>
<keyword evidence="8 10" id="KW-1133">Transmembrane helix</keyword>
<dbReference type="PRINTS" id="PR00119">
    <property type="entry name" value="CATATPASE"/>
</dbReference>
<keyword evidence="5 10" id="KW-0547">Nucleotide-binding</keyword>
<evidence type="ECO:0000256" key="7">
    <source>
        <dbReference type="ARBA" id="ARBA00022967"/>
    </source>
</evidence>
<dbReference type="CDD" id="cd00371">
    <property type="entry name" value="HMA"/>
    <property type="match status" value="1"/>
</dbReference>
<dbReference type="InterPro" id="IPR001757">
    <property type="entry name" value="P_typ_ATPase"/>
</dbReference>
<dbReference type="GO" id="GO:0005507">
    <property type="term" value="F:copper ion binding"/>
    <property type="evidence" value="ECO:0007669"/>
    <property type="project" value="TreeGrafter"/>
</dbReference>
<name>S5DPX3_9ACTN</name>
<reference evidence="12" key="1">
    <citation type="journal article" date="2013" name="Sci. Rep.">
        <title>Metagenomics uncovers a new group of low GC and ultra-small marine Actinobacteria.</title>
        <authorList>
            <person name="Ghai R."/>
            <person name="Mizuno C.M."/>
            <person name="Picazo A."/>
            <person name="Camacho A."/>
            <person name="Rodriguez-Valera F."/>
        </authorList>
    </citation>
    <scope>NUCLEOTIDE SEQUENCE</scope>
</reference>
<evidence type="ECO:0000259" key="11">
    <source>
        <dbReference type="PROSITE" id="PS50846"/>
    </source>
</evidence>
<dbReference type="SUPFAM" id="SSF81665">
    <property type="entry name" value="Calcium ATPase, transmembrane domain M"/>
    <property type="match status" value="1"/>
</dbReference>
<feature type="transmembrane region" description="Helical" evidence="10">
    <location>
        <begin position="335"/>
        <end position="357"/>
    </location>
</feature>
<dbReference type="NCBIfam" id="TIGR01494">
    <property type="entry name" value="ATPase_P-type"/>
    <property type="match status" value="2"/>
</dbReference>
<dbReference type="InterPro" id="IPR023214">
    <property type="entry name" value="HAD_sf"/>
</dbReference>
<dbReference type="InterPro" id="IPR006121">
    <property type="entry name" value="HMA_dom"/>
</dbReference>
<dbReference type="InterPro" id="IPR027256">
    <property type="entry name" value="P-typ_ATPase_IB"/>
</dbReference>
<evidence type="ECO:0000256" key="5">
    <source>
        <dbReference type="ARBA" id="ARBA00022741"/>
    </source>
</evidence>
<comment type="subcellular location">
    <subcellularLocation>
        <location evidence="1">Cell membrane</location>
        <topology evidence="1">Multi-pass membrane protein</topology>
    </subcellularLocation>
</comment>
<feature type="transmembrane region" description="Helical" evidence="10">
    <location>
        <begin position="369"/>
        <end position="390"/>
    </location>
</feature>
<dbReference type="Pfam" id="PF00702">
    <property type="entry name" value="Hydrolase"/>
    <property type="match status" value="1"/>
</dbReference>
<dbReference type="InterPro" id="IPR059000">
    <property type="entry name" value="ATPase_P-type_domA"/>
</dbReference>
<keyword evidence="10" id="KW-1003">Cell membrane</keyword>
<keyword evidence="7" id="KW-1278">Translocase</keyword>